<reference evidence="7" key="1">
    <citation type="journal article" date="2014" name="Int. J. Syst. Evol. Microbiol.">
        <title>Complete genome sequence of Corynebacterium casei LMG S-19264T (=DSM 44701T), isolated from a smear-ripened cheese.</title>
        <authorList>
            <consortium name="US DOE Joint Genome Institute (JGI-PGF)"/>
            <person name="Walter F."/>
            <person name="Albersmeier A."/>
            <person name="Kalinowski J."/>
            <person name="Ruckert C."/>
        </authorList>
    </citation>
    <scope>NUCLEOTIDE SEQUENCE</scope>
    <source>
        <strain evidence="7">CGMCC 1.16012</strain>
    </source>
</reference>
<proteinExistence type="inferred from homology"/>
<dbReference type="GO" id="GO:0003677">
    <property type="term" value="F:DNA binding"/>
    <property type="evidence" value="ECO:0007669"/>
    <property type="project" value="UniProtKB-KW"/>
</dbReference>
<evidence type="ECO:0000259" key="6">
    <source>
        <dbReference type="PROSITE" id="PS50949"/>
    </source>
</evidence>
<dbReference type="PANTHER" id="PTHR46577:SF1">
    <property type="entry name" value="HTH-TYPE TRANSCRIPTIONAL REGULATORY PROTEIN GABR"/>
    <property type="match status" value="1"/>
</dbReference>
<dbReference type="InterPro" id="IPR036388">
    <property type="entry name" value="WH-like_DNA-bd_sf"/>
</dbReference>
<evidence type="ECO:0000313" key="7">
    <source>
        <dbReference type="EMBL" id="GGE44390.1"/>
    </source>
</evidence>
<dbReference type="AlphaFoldDB" id="A0A917AD94"/>
<keyword evidence="8" id="KW-1185">Reference proteome</keyword>
<dbReference type="SUPFAM" id="SSF53383">
    <property type="entry name" value="PLP-dependent transferases"/>
    <property type="match status" value="1"/>
</dbReference>
<evidence type="ECO:0000313" key="8">
    <source>
        <dbReference type="Proteomes" id="UP000606730"/>
    </source>
</evidence>
<accession>A0A917AD94</accession>
<dbReference type="InterPro" id="IPR036390">
    <property type="entry name" value="WH_DNA-bd_sf"/>
</dbReference>
<dbReference type="Gene3D" id="3.40.640.10">
    <property type="entry name" value="Type I PLP-dependent aspartate aminotransferase-like (Major domain)"/>
    <property type="match status" value="1"/>
</dbReference>
<feature type="domain" description="HTH gntR-type" evidence="6">
    <location>
        <begin position="16"/>
        <end position="84"/>
    </location>
</feature>
<dbReference type="CDD" id="cd00609">
    <property type="entry name" value="AAT_like"/>
    <property type="match status" value="1"/>
</dbReference>
<protein>
    <submittedName>
        <fullName evidence="7">Transcriptional regulator</fullName>
    </submittedName>
</protein>
<dbReference type="SMART" id="SM00345">
    <property type="entry name" value="HTH_GNTR"/>
    <property type="match status" value="1"/>
</dbReference>
<dbReference type="GO" id="GO:0003700">
    <property type="term" value="F:DNA-binding transcription factor activity"/>
    <property type="evidence" value="ECO:0007669"/>
    <property type="project" value="InterPro"/>
</dbReference>
<dbReference type="EMBL" id="BMKN01000001">
    <property type="protein sequence ID" value="GGE44390.1"/>
    <property type="molecule type" value="Genomic_DNA"/>
</dbReference>
<comment type="caution">
    <text evidence="7">The sequence shown here is derived from an EMBL/GenBank/DDBJ whole genome shotgun (WGS) entry which is preliminary data.</text>
</comment>
<keyword evidence="2" id="KW-0663">Pyridoxal phosphate</keyword>
<keyword evidence="3" id="KW-0805">Transcription regulation</keyword>
<dbReference type="InterPro" id="IPR051446">
    <property type="entry name" value="HTH_trans_reg/aminotransferase"/>
</dbReference>
<dbReference type="SUPFAM" id="SSF46785">
    <property type="entry name" value="Winged helix' DNA-binding domain"/>
    <property type="match status" value="1"/>
</dbReference>
<dbReference type="CDD" id="cd07377">
    <property type="entry name" value="WHTH_GntR"/>
    <property type="match status" value="1"/>
</dbReference>
<dbReference type="Gene3D" id="1.10.10.10">
    <property type="entry name" value="Winged helix-like DNA-binding domain superfamily/Winged helix DNA-binding domain"/>
    <property type="match status" value="1"/>
</dbReference>
<reference evidence="7" key="2">
    <citation type="submission" date="2020-09" db="EMBL/GenBank/DDBJ databases">
        <authorList>
            <person name="Sun Q."/>
            <person name="Zhou Y."/>
        </authorList>
    </citation>
    <scope>NUCLEOTIDE SEQUENCE</scope>
    <source>
        <strain evidence="7">CGMCC 1.16012</strain>
    </source>
</reference>
<name>A0A917AD94_9RHOB</name>
<evidence type="ECO:0000256" key="4">
    <source>
        <dbReference type="ARBA" id="ARBA00023125"/>
    </source>
</evidence>
<keyword evidence="4" id="KW-0238">DNA-binding</keyword>
<sequence>MVIPPEMFSLPPGSEATLQQQIQQVVSEAIVSGRCVSGEKLPSSRKLADHLGVARITVTLAYTELVANDYLTSRGRSGYFVSETAPLRPTFEEVRTPREDGVDWAAKLRPTPRMREQIFRPPNWREFKYPFIYGQSDSTLFDHRNWRACALRAVGRRDFDMLATDHYQRDDPMLIEYILRHILPRRGIRANPDEILITMGSQNALWLTAEALLGQGQKAVIENPSYPGLHEVLAPINCKIEAIDVDAEGLPPSQIPSDADVVFATPSHHCPTNVTMPLGRRKEMLDLARQNDFVIVEDDYEFEVSLLKSPSPALKSLDQAGSVIYVGSFSKSLFPGLRLGYVVAAPPLIEELRRLRRVILRHPPGHMQRTAAYFLSLGHFDAQIARMSRAYARRRTVMEDSIRKYGLTPASNARHGGSSFWMQAPEGIDTRQLARNLQKQSVLIEPGSAFFPETPDHSHFRMAYSSLSANRIEDGIALIAEAIEKVAA</sequence>
<dbReference type="PANTHER" id="PTHR46577">
    <property type="entry name" value="HTH-TYPE TRANSCRIPTIONAL REGULATORY PROTEIN GABR"/>
    <property type="match status" value="1"/>
</dbReference>
<comment type="similarity">
    <text evidence="1">In the C-terminal section; belongs to the class-I pyridoxal-phosphate-dependent aminotransferase family.</text>
</comment>
<dbReference type="Pfam" id="PF00155">
    <property type="entry name" value="Aminotran_1_2"/>
    <property type="match status" value="1"/>
</dbReference>
<dbReference type="InterPro" id="IPR015424">
    <property type="entry name" value="PyrdxlP-dep_Trfase"/>
</dbReference>
<evidence type="ECO:0000256" key="5">
    <source>
        <dbReference type="ARBA" id="ARBA00023163"/>
    </source>
</evidence>
<evidence type="ECO:0000256" key="1">
    <source>
        <dbReference type="ARBA" id="ARBA00005384"/>
    </source>
</evidence>
<organism evidence="7 8">
    <name type="scientific">Actibacterium pelagium</name>
    <dbReference type="NCBI Taxonomy" id="2029103"/>
    <lineage>
        <taxon>Bacteria</taxon>
        <taxon>Pseudomonadati</taxon>
        <taxon>Pseudomonadota</taxon>
        <taxon>Alphaproteobacteria</taxon>
        <taxon>Rhodobacterales</taxon>
        <taxon>Roseobacteraceae</taxon>
        <taxon>Actibacterium</taxon>
    </lineage>
</organism>
<gene>
    <name evidence="7" type="ORF">GCM10011517_10010</name>
</gene>
<dbReference type="GO" id="GO:0030170">
    <property type="term" value="F:pyridoxal phosphate binding"/>
    <property type="evidence" value="ECO:0007669"/>
    <property type="project" value="InterPro"/>
</dbReference>
<dbReference type="InterPro" id="IPR015421">
    <property type="entry name" value="PyrdxlP-dep_Trfase_major"/>
</dbReference>
<dbReference type="RefSeq" id="WP_095596146.1">
    <property type="nucleotide sequence ID" value="NZ_BMKN01000001.1"/>
</dbReference>
<evidence type="ECO:0000256" key="3">
    <source>
        <dbReference type="ARBA" id="ARBA00023015"/>
    </source>
</evidence>
<dbReference type="OrthoDB" id="9808770at2"/>
<dbReference type="Proteomes" id="UP000606730">
    <property type="component" value="Unassembled WGS sequence"/>
</dbReference>
<keyword evidence="5" id="KW-0804">Transcription</keyword>
<dbReference type="Pfam" id="PF00392">
    <property type="entry name" value="GntR"/>
    <property type="match status" value="1"/>
</dbReference>
<dbReference type="InterPro" id="IPR004839">
    <property type="entry name" value="Aminotransferase_I/II_large"/>
</dbReference>
<dbReference type="InterPro" id="IPR000524">
    <property type="entry name" value="Tscrpt_reg_HTH_GntR"/>
</dbReference>
<dbReference type="PROSITE" id="PS50949">
    <property type="entry name" value="HTH_GNTR"/>
    <property type="match status" value="1"/>
</dbReference>
<evidence type="ECO:0000256" key="2">
    <source>
        <dbReference type="ARBA" id="ARBA00022898"/>
    </source>
</evidence>